<evidence type="ECO:0000259" key="4">
    <source>
        <dbReference type="PROSITE" id="PS50949"/>
    </source>
</evidence>
<protein>
    <submittedName>
        <fullName evidence="5">Transcriptional regulator</fullName>
    </submittedName>
</protein>
<comment type="caution">
    <text evidence="5">The sequence shown here is derived from an EMBL/GenBank/DDBJ whole genome shotgun (WGS) entry which is preliminary data.</text>
</comment>
<evidence type="ECO:0000313" key="5">
    <source>
        <dbReference type="EMBL" id="PWG59544.1"/>
    </source>
</evidence>
<dbReference type="SUPFAM" id="SSF46785">
    <property type="entry name" value="Winged helix' DNA-binding domain"/>
    <property type="match status" value="1"/>
</dbReference>
<dbReference type="Gene3D" id="1.20.120.530">
    <property type="entry name" value="GntR ligand-binding domain-like"/>
    <property type="match status" value="1"/>
</dbReference>
<dbReference type="RefSeq" id="WP_109137570.1">
    <property type="nucleotide sequence ID" value="NZ_QFFN01000018.1"/>
</dbReference>
<dbReference type="SUPFAM" id="SSF48008">
    <property type="entry name" value="GntR ligand-binding domain-like"/>
    <property type="match status" value="1"/>
</dbReference>
<dbReference type="GO" id="GO:0003677">
    <property type="term" value="F:DNA binding"/>
    <property type="evidence" value="ECO:0007669"/>
    <property type="project" value="UniProtKB-KW"/>
</dbReference>
<keyword evidence="2" id="KW-0238">DNA-binding</keyword>
<evidence type="ECO:0000256" key="3">
    <source>
        <dbReference type="ARBA" id="ARBA00023163"/>
    </source>
</evidence>
<dbReference type="InterPro" id="IPR000524">
    <property type="entry name" value="Tscrpt_reg_HTH_GntR"/>
</dbReference>
<reference evidence="5 6" key="1">
    <citation type="journal article" date="2018" name="Int. J. Syst. Evol. Microbiol.">
        <title>Bifidobacterium catulorum sp. nov., a novel taxon from the faeces of the baby common marmoset (Callithrix jacchus).</title>
        <authorList>
            <person name="Modesto M."/>
            <person name="Michelini S."/>
            <person name="Oki K."/>
            <person name="Biavati B."/>
            <person name="Watanabe K."/>
            <person name="Mattarelli P."/>
        </authorList>
    </citation>
    <scope>NUCLEOTIDE SEQUENCE [LARGE SCALE GENOMIC DNA]</scope>
    <source>
        <strain evidence="5 6">MRM 8.19</strain>
    </source>
</reference>
<proteinExistence type="predicted"/>
<keyword evidence="1" id="KW-0805">Transcription regulation</keyword>
<organism evidence="5 6">
    <name type="scientific">Bifidobacterium catulorum</name>
    <dbReference type="NCBI Taxonomy" id="1630173"/>
    <lineage>
        <taxon>Bacteria</taxon>
        <taxon>Bacillati</taxon>
        <taxon>Actinomycetota</taxon>
        <taxon>Actinomycetes</taxon>
        <taxon>Bifidobacteriales</taxon>
        <taxon>Bifidobacteriaceae</taxon>
        <taxon>Bifidobacterium</taxon>
    </lineage>
</organism>
<dbReference type="PANTHER" id="PTHR43537">
    <property type="entry name" value="TRANSCRIPTIONAL REGULATOR, GNTR FAMILY"/>
    <property type="match status" value="1"/>
</dbReference>
<name>A0A2U2MRT3_9BIFI</name>
<dbReference type="SMART" id="SM00345">
    <property type="entry name" value="HTH_GNTR"/>
    <property type="match status" value="1"/>
</dbReference>
<dbReference type="InterPro" id="IPR008920">
    <property type="entry name" value="TF_FadR/GntR_C"/>
</dbReference>
<dbReference type="Pfam" id="PF00392">
    <property type="entry name" value="GntR"/>
    <property type="match status" value="1"/>
</dbReference>
<feature type="domain" description="HTH gntR-type" evidence="4">
    <location>
        <begin position="11"/>
        <end position="78"/>
    </location>
</feature>
<evidence type="ECO:0000256" key="1">
    <source>
        <dbReference type="ARBA" id="ARBA00023015"/>
    </source>
</evidence>
<dbReference type="InterPro" id="IPR036388">
    <property type="entry name" value="WH-like_DNA-bd_sf"/>
</dbReference>
<dbReference type="OrthoDB" id="4164516at2"/>
<dbReference type="InterPro" id="IPR011711">
    <property type="entry name" value="GntR_C"/>
</dbReference>
<dbReference type="PROSITE" id="PS50949">
    <property type="entry name" value="HTH_GNTR"/>
    <property type="match status" value="1"/>
</dbReference>
<accession>A0A2U2MRT3</accession>
<dbReference type="EMBL" id="QFFN01000018">
    <property type="protein sequence ID" value="PWG59544.1"/>
    <property type="molecule type" value="Genomic_DNA"/>
</dbReference>
<dbReference type="PANTHER" id="PTHR43537:SF44">
    <property type="entry name" value="GNTR FAMILY REGULATORY PROTEIN"/>
    <property type="match status" value="1"/>
</dbReference>
<dbReference type="InterPro" id="IPR036390">
    <property type="entry name" value="WH_DNA-bd_sf"/>
</dbReference>
<dbReference type="GO" id="GO:0003700">
    <property type="term" value="F:DNA-binding transcription factor activity"/>
    <property type="evidence" value="ECO:0007669"/>
    <property type="project" value="InterPro"/>
</dbReference>
<keyword evidence="3" id="KW-0804">Transcription</keyword>
<dbReference type="Proteomes" id="UP000245753">
    <property type="component" value="Unassembled WGS sequence"/>
</dbReference>
<dbReference type="AlphaFoldDB" id="A0A2U2MRT3"/>
<dbReference type="SMART" id="SM00895">
    <property type="entry name" value="FCD"/>
    <property type="match status" value="1"/>
</dbReference>
<dbReference type="Gene3D" id="1.10.10.10">
    <property type="entry name" value="Winged helix-like DNA-binding domain superfamily/Winged helix DNA-binding domain"/>
    <property type="match status" value="1"/>
</dbReference>
<gene>
    <name evidence="5" type="ORF">DF200_07020</name>
</gene>
<evidence type="ECO:0000256" key="2">
    <source>
        <dbReference type="ARBA" id="ARBA00023125"/>
    </source>
</evidence>
<dbReference type="Pfam" id="PF07729">
    <property type="entry name" value="FCD"/>
    <property type="match status" value="1"/>
</dbReference>
<sequence>MTDTPKPTDTTLMHLPIADRLATDIIDGPWAVGSNMTLEDIQNRFGVSRTVAREAARYLEATGAVTIRRRVGLVAQDPATWAAMNPQVIHWKLHSNQRKQELLSLTELRLAVEPAAAACATHRASLETRAKMPVLAMEMRRHGEAGDLDPFHELDIEFHSTLLRNSGNELFASLAPIVETILRGRVEINMYPSKPSPSALDAHDEVADAVWKGDAERARRAMHDIVDEVSTVIAAR</sequence>
<evidence type="ECO:0000313" key="6">
    <source>
        <dbReference type="Proteomes" id="UP000245753"/>
    </source>
</evidence>
<keyword evidence="6" id="KW-1185">Reference proteome</keyword>